<evidence type="ECO:0008006" key="2">
    <source>
        <dbReference type="Google" id="ProtNLM"/>
    </source>
</evidence>
<dbReference type="AlphaFoldDB" id="A0A382X143"/>
<accession>A0A382X143</accession>
<gene>
    <name evidence="1" type="ORF">METZ01_LOCUS417149</name>
</gene>
<dbReference type="EMBL" id="UINC01163796">
    <property type="protein sequence ID" value="SVD64295.1"/>
    <property type="molecule type" value="Genomic_DNA"/>
</dbReference>
<reference evidence="1" key="1">
    <citation type="submission" date="2018-05" db="EMBL/GenBank/DDBJ databases">
        <authorList>
            <person name="Lanie J.A."/>
            <person name="Ng W.-L."/>
            <person name="Kazmierczak K.M."/>
            <person name="Andrzejewski T.M."/>
            <person name="Davidsen T.M."/>
            <person name="Wayne K.J."/>
            <person name="Tettelin H."/>
            <person name="Glass J.I."/>
            <person name="Rusch D."/>
            <person name="Podicherti R."/>
            <person name="Tsui H.-C.T."/>
            <person name="Winkler M.E."/>
        </authorList>
    </citation>
    <scope>NUCLEOTIDE SEQUENCE</scope>
</reference>
<organism evidence="1">
    <name type="scientific">marine metagenome</name>
    <dbReference type="NCBI Taxonomy" id="408172"/>
    <lineage>
        <taxon>unclassified sequences</taxon>
        <taxon>metagenomes</taxon>
        <taxon>ecological metagenomes</taxon>
    </lineage>
</organism>
<dbReference type="Gene3D" id="3.40.50.2000">
    <property type="entry name" value="Glycogen Phosphorylase B"/>
    <property type="match status" value="1"/>
</dbReference>
<dbReference type="SUPFAM" id="SSF53756">
    <property type="entry name" value="UDP-Glycosyltransferase/glycogen phosphorylase"/>
    <property type="match status" value="1"/>
</dbReference>
<name>A0A382X143_9ZZZZ</name>
<feature type="non-terminal residue" evidence="1">
    <location>
        <position position="191"/>
    </location>
</feature>
<evidence type="ECO:0000313" key="1">
    <source>
        <dbReference type="EMBL" id="SVD64295.1"/>
    </source>
</evidence>
<sequence>MLIFIGNFLTIYGYNPTFLELLADDLSERYNTLCVSNKKNKLIRLFDMCIQYYKNIKKIKLVIIDTYSSNAYYFALFLAVLSKIHKKSYILVLSGGDLENRLHKSKSFTFILKNSKYIISPSKYLYDIFNKYNLNTEYIPNYLDLDLYAYKKRTSIDPKVLWVRSIHKIYNPTMPVLVIKEIIKKYPKVTL</sequence>
<proteinExistence type="predicted"/>
<protein>
    <recommendedName>
        <fullName evidence="2">Glycosyl transferase family 1 domain-containing protein</fullName>
    </recommendedName>
</protein>